<organism evidence="1 2">
    <name type="scientific">Dendrobium catenatum</name>
    <dbReference type="NCBI Taxonomy" id="906689"/>
    <lineage>
        <taxon>Eukaryota</taxon>
        <taxon>Viridiplantae</taxon>
        <taxon>Streptophyta</taxon>
        <taxon>Embryophyta</taxon>
        <taxon>Tracheophyta</taxon>
        <taxon>Spermatophyta</taxon>
        <taxon>Magnoliopsida</taxon>
        <taxon>Liliopsida</taxon>
        <taxon>Asparagales</taxon>
        <taxon>Orchidaceae</taxon>
        <taxon>Epidendroideae</taxon>
        <taxon>Malaxideae</taxon>
        <taxon>Dendrobiinae</taxon>
        <taxon>Dendrobium</taxon>
    </lineage>
</organism>
<reference evidence="1 2" key="2">
    <citation type="journal article" date="2017" name="Nature">
        <title>The Apostasia genome and the evolution of orchids.</title>
        <authorList>
            <person name="Zhang G.Q."/>
            <person name="Liu K.W."/>
            <person name="Li Z."/>
            <person name="Lohaus R."/>
            <person name="Hsiao Y.Y."/>
            <person name="Niu S.C."/>
            <person name="Wang J.Y."/>
            <person name="Lin Y.C."/>
            <person name="Xu Q."/>
            <person name="Chen L.J."/>
            <person name="Yoshida K."/>
            <person name="Fujiwara S."/>
            <person name="Wang Z.W."/>
            <person name="Zhang Y.Q."/>
            <person name="Mitsuda N."/>
            <person name="Wang M."/>
            <person name="Liu G.H."/>
            <person name="Pecoraro L."/>
            <person name="Huang H.X."/>
            <person name="Xiao X.J."/>
            <person name="Lin M."/>
            <person name="Wu X.Y."/>
            <person name="Wu W.L."/>
            <person name="Chen Y.Y."/>
            <person name="Chang S.B."/>
            <person name="Sakamoto S."/>
            <person name="Ohme-Takagi M."/>
            <person name="Yagi M."/>
            <person name="Zeng S.J."/>
            <person name="Shen C.Y."/>
            <person name="Yeh C.M."/>
            <person name="Luo Y.B."/>
            <person name="Tsai W.C."/>
            <person name="Van de Peer Y."/>
            <person name="Liu Z.J."/>
        </authorList>
    </citation>
    <scope>NUCLEOTIDE SEQUENCE [LARGE SCALE GENOMIC DNA]</scope>
    <source>
        <tissue evidence="1">The whole plant</tissue>
    </source>
</reference>
<protein>
    <submittedName>
        <fullName evidence="1">Uncharacterized protein</fullName>
    </submittedName>
</protein>
<dbReference type="Proteomes" id="UP000233837">
    <property type="component" value="Unassembled WGS sequence"/>
</dbReference>
<accession>A0A2I0XF95</accession>
<name>A0A2I0XF95_9ASPA</name>
<proteinExistence type="predicted"/>
<evidence type="ECO:0000313" key="1">
    <source>
        <dbReference type="EMBL" id="PKU86588.1"/>
    </source>
</evidence>
<dbReference type="AlphaFoldDB" id="A0A2I0XF95"/>
<evidence type="ECO:0000313" key="2">
    <source>
        <dbReference type="Proteomes" id="UP000233837"/>
    </source>
</evidence>
<gene>
    <name evidence="1" type="ORF">MA16_Dca023794</name>
</gene>
<keyword evidence="2" id="KW-1185">Reference proteome</keyword>
<sequence>MGKSSCGTERETRPRAYLLPLASRSLFLFRIPTPELGDSPSLGLSLSVRERPGGTPFTSSTAAAKKFEQEEEASEFSWLIRVGGFGVGS</sequence>
<dbReference type="EMBL" id="KZ501937">
    <property type="protein sequence ID" value="PKU86588.1"/>
    <property type="molecule type" value="Genomic_DNA"/>
</dbReference>
<reference evidence="1 2" key="1">
    <citation type="journal article" date="2016" name="Sci. Rep.">
        <title>The Dendrobium catenatum Lindl. genome sequence provides insights into polysaccharide synthase, floral development and adaptive evolution.</title>
        <authorList>
            <person name="Zhang G.Q."/>
            <person name="Xu Q."/>
            <person name="Bian C."/>
            <person name="Tsai W.C."/>
            <person name="Yeh C.M."/>
            <person name="Liu K.W."/>
            <person name="Yoshida K."/>
            <person name="Zhang L.S."/>
            <person name="Chang S.B."/>
            <person name="Chen F."/>
            <person name="Shi Y."/>
            <person name="Su Y.Y."/>
            <person name="Zhang Y.Q."/>
            <person name="Chen L.J."/>
            <person name="Yin Y."/>
            <person name="Lin M."/>
            <person name="Huang H."/>
            <person name="Deng H."/>
            <person name="Wang Z.W."/>
            <person name="Zhu S.L."/>
            <person name="Zhao X."/>
            <person name="Deng C."/>
            <person name="Niu S.C."/>
            <person name="Huang J."/>
            <person name="Wang M."/>
            <person name="Liu G.H."/>
            <person name="Yang H.J."/>
            <person name="Xiao X.J."/>
            <person name="Hsiao Y.Y."/>
            <person name="Wu W.L."/>
            <person name="Chen Y.Y."/>
            <person name="Mitsuda N."/>
            <person name="Ohme-Takagi M."/>
            <person name="Luo Y.B."/>
            <person name="Van de Peer Y."/>
            <person name="Liu Z.J."/>
        </authorList>
    </citation>
    <scope>NUCLEOTIDE SEQUENCE [LARGE SCALE GENOMIC DNA]</scope>
    <source>
        <tissue evidence="1">The whole plant</tissue>
    </source>
</reference>